<feature type="domain" description="PGG" evidence="9">
    <location>
        <begin position="3"/>
        <end position="114"/>
    </location>
</feature>
<dbReference type="Gramene" id="OIT19340">
    <property type="protein sequence ID" value="OIT19340"/>
    <property type="gene ID" value="A4A49_42295"/>
</dbReference>
<dbReference type="PANTHER" id="PTHR24186">
    <property type="entry name" value="PROTEIN PHOSPHATASE 1 REGULATORY SUBUNIT"/>
    <property type="match status" value="1"/>
</dbReference>
<dbReference type="PANTHER" id="PTHR24186:SF50">
    <property type="entry name" value="ANKYRIN REPEAT-CONTAINING PROTEIN ITN1-LIKE ISOFORM X1"/>
    <property type="match status" value="1"/>
</dbReference>
<feature type="transmembrane region" description="Helical" evidence="7">
    <location>
        <begin position="92"/>
        <end position="114"/>
    </location>
</feature>
<dbReference type="InterPro" id="IPR026961">
    <property type="entry name" value="PGG_dom"/>
</dbReference>
<evidence type="ECO:0000256" key="3">
    <source>
        <dbReference type="ARBA" id="ARBA00022737"/>
    </source>
</evidence>
<keyword evidence="6 7" id="KW-0472">Membrane</keyword>
<gene>
    <name evidence="10" type="primary">ACD6_3</name>
    <name evidence="10" type="ORF">A4A49_42295</name>
</gene>
<comment type="caution">
    <text evidence="10">The sequence shown here is derived from an EMBL/GenBank/DDBJ whole genome shotgun (WGS) entry which is preliminary data.</text>
</comment>
<evidence type="ECO:0000256" key="7">
    <source>
        <dbReference type="SAM" id="Phobius"/>
    </source>
</evidence>
<comment type="subcellular location">
    <subcellularLocation>
        <location evidence="1">Membrane</location>
        <topology evidence="1">Multi-pass membrane protein</topology>
    </subcellularLocation>
</comment>
<name>A0A1J6JS46_NICAT</name>
<organism evidence="10 11">
    <name type="scientific">Nicotiana attenuata</name>
    <name type="common">Coyote tobacco</name>
    <dbReference type="NCBI Taxonomy" id="49451"/>
    <lineage>
        <taxon>Eukaryota</taxon>
        <taxon>Viridiplantae</taxon>
        <taxon>Streptophyta</taxon>
        <taxon>Embryophyta</taxon>
        <taxon>Tracheophyta</taxon>
        <taxon>Spermatophyta</taxon>
        <taxon>Magnoliopsida</taxon>
        <taxon>eudicotyledons</taxon>
        <taxon>Gunneridae</taxon>
        <taxon>Pentapetalae</taxon>
        <taxon>asterids</taxon>
        <taxon>lamiids</taxon>
        <taxon>Solanales</taxon>
        <taxon>Solanaceae</taxon>
        <taxon>Nicotianoideae</taxon>
        <taxon>Nicotianeae</taxon>
        <taxon>Nicotiana</taxon>
    </lineage>
</organism>
<evidence type="ECO:0000256" key="1">
    <source>
        <dbReference type="ARBA" id="ARBA00004141"/>
    </source>
</evidence>
<dbReference type="STRING" id="49451.A0A1J6JS46"/>
<dbReference type="AlphaFoldDB" id="A0A1J6JS46"/>
<feature type="transmembrane region" description="Helical" evidence="7">
    <location>
        <begin position="120"/>
        <end position="142"/>
    </location>
</feature>
<reference evidence="10" key="1">
    <citation type="submission" date="2016-11" db="EMBL/GenBank/DDBJ databases">
        <title>The genome of Nicotiana attenuata.</title>
        <authorList>
            <person name="Xu S."/>
            <person name="Brockmoeller T."/>
            <person name="Gaquerel E."/>
            <person name="Navarro A."/>
            <person name="Kuhl H."/>
            <person name="Gase K."/>
            <person name="Ling Z."/>
            <person name="Zhou W."/>
            <person name="Kreitzer C."/>
            <person name="Stanke M."/>
            <person name="Tang H."/>
            <person name="Lyons E."/>
            <person name="Pandey P."/>
            <person name="Pandey S.P."/>
            <person name="Timmermann B."/>
            <person name="Baldwin I.T."/>
        </authorList>
    </citation>
    <scope>NUCLEOTIDE SEQUENCE [LARGE SCALE GENOMIC DNA]</scope>
    <source>
        <strain evidence="10">UT</strain>
    </source>
</reference>
<evidence type="ECO:0000256" key="8">
    <source>
        <dbReference type="SAM" id="SignalP"/>
    </source>
</evidence>
<sequence length="147" mass="15779">MSAAQIHVVVATLLITVTFAAGFTLPGGFDSDPNSPNKGMAILIRKTAFRAFVVSDVIAFMCSAGAVFTYFAMADYSRVTVEDKVLEKLYDAAGLLQHLALISVVIAFVTGMYATLAHSLGLAITVVVIGCFSFFVYLWVFFKIACS</sequence>
<keyword evidence="5" id="KW-0040">ANK repeat</keyword>
<evidence type="ECO:0000313" key="10">
    <source>
        <dbReference type="EMBL" id="OIT19340.1"/>
    </source>
</evidence>
<keyword evidence="8" id="KW-0732">Signal</keyword>
<feature type="signal peptide" evidence="8">
    <location>
        <begin position="1"/>
        <end position="22"/>
    </location>
</feature>
<feature type="transmembrane region" description="Helical" evidence="7">
    <location>
        <begin position="48"/>
        <end position="71"/>
    </location>
</feature>
<keyword evidence="2 7" id="KW-0812">Transmembrane</keyword>
<accession>A0A1J6JS46</accession>
<keyword evidence="11" id="KW-1185">Reference proteome</keyword>
<evidence type="ECO:0000256" key="6">
    <source>
        <dbReference type="ARBA" id="ARBA00023136"/>
    </source>
</evidence>
<evidence type="ECO:0000256" key="4">
    <source>
        <dbReference type="ARBA" id="ARBA00022989"/>
    </source>
</evidence>
<protein>
    <submittedName>
        <fullName evidence="10">Protein accelerated cell death 6</fullName>
    </submittedName>
</protein>
<dbReference type="EMBL" id="MJEQ01007898">
    <property type="protein sequence ID" value="OIT19340.1"/>
    <property type="molecule type" value="Genomic_DNA"/>
</dbReference>
<dbReference type="Pfam" id="PF13962">
    <property type="entry name" value="PGG"/>
    <property type="match status" value="1"/>
</dbReference>
<feature type="chain" id="PRO_5012227646" evidence="8">
    <location>
        <begin position="23"/>
        <end position="147"/>
    </location>
</feature>
<evidence type="ECO:0000313" key="11">
    <source>
        <dbReference type="Proteomes" id="UP000187609"/>
    </source>
</evidence>
<keyword evidence="4 7" id="KW-1133">Transmembrane helix</keyword>
<keyword evidence="3" id="KW-0677">Repeat</keyword>
<evidence type="ECO:0000256" key="5">
    <source>
        <dbReference type="ARBA" id="ARBA00023043"/>
    </source>
</evidence>
<dbReference type="OMA" id="MAMFIRQ"/>
<proteinExistence type="predicted"/>
<evidence type="ECO:0000259" key="9">
    <source>
        <dbReference type="Pfam" id="PF13962"/>
    </source>
</evidence>
<dbReference type="Proteomes" id="UP000187609">
    <property type="component" value="Unassembled WGS sequence"/>
</dbReference>
<evidence type="ECO:0000256" key="2">
    <source>
        <dbReference type="ARBA" id="ARBA00022692"/>
    </source>
</evidence>
<dbReference type="GO" id="GO:0005886">
    <property type="term" value="C:plasma membrane"/>
    <property type="evidence" value="ECO:0007669"/>
    <property type="project" value="TreeGrafter"/>
</dbReference>